<evidence type="ECO:0000256" key="4">
    <source>
        <dbReference type="ARBA" id="ARBA00023163"/>
    </source>
</evidence>
<protein>
    <submittedName>
        <fullName evidence="8">Response regulator transcription factor</fullName>
    </submittedName>
</protein>
<dbReference type="PROSITE" id="PS50110">
    <property type="entry name" value="RESPONSE_REGULATORY"/>
    <property type="match status" value="1"/>
</dbReference>
<dbReference type="SMART" id="SM00448">
    <property type="entry name" value="REC"/>
    <property type="match status" value="1"/>
</dbReference>
<dbReference type="RefSeq" id="WP_215628001.1">
    <property type="nucleotide sequence ID" value="NZ_CP067089.2"/>
</dbReference>
<dbReference type="CDD" id="cd17535">
    <property type="entry name" value="REC_NarL-like"/>
    <property type="match status" value="1"/>
</dbReference>
<feature type="domain" description="Response regulatory" evidence="7">
    <location>
        <begin position="15"/>
        <end position="132"/>
    </location>
</feature>
<keyword evidence="1 5" id="KW-0597">Phosphoprotein</keyword>
<dbReference type="EMBL" id="CP067089">
    <property type="protein sequence ID" value="QQO10696.1"/>
    <property type="molecule type" value="Genomic_DNA"/>
</dbReference>
<dbReference type="PANTHER" id="PTHR43214">
    <property type="entry name" value="TWO-COMPONENT RESPONSE REGULATOR"/>
    <property type="match status" value="1"/>
</dbReference>
<evidence type="ECO:0000259" key="6">
    <source>
        <dbReference type="PROSITE" id="PS50043"/>
    </source>
</evidence>
<keyword evidence="3" id="KW-0238">DNA-binding</keyword>
<dbReference type="Gene3D" id="3.40.50.2300">
    <property type="match status" value="1"/>
</dbReference>
<accession>A0A7T7XQM3</accession>
<dbReference type="CDD" id="cd06170">
    <property type="entry name" value="LuxR_C_like"/>
    <property type="match status" value="1"/>
</dbReference>
<evidence type="ECO:0000256" key="2">
    <source>
        <dbReference type="ARBA" id="ARBA00023015"/>
    </source>
</evidence>
<evidence type="ECO:0000313" key="9">
    <source>
        <dbReference type="Proteomes" id="UP000595917"/>
    </source>
</evidence>
<evidence type="ECO:0000256" key="3">
    <source>
        <dbReference type="ARBA" id="ARBA00023125"/>
    </source>
</evidence>
<evidence type="ECO:0000313" key="8">
    <source>
        <dbReference type="EMBL" id="QQO10696.1"/>
    </source>
</evidence>
<proteinExistence type="predicted"/>
<dbReference type="InterPro" id="IPR000792">
    <property type="entry name" value="Tscrpt_reg_LuxR_C"/>
</dbReference>
<dbReference type="SUPFAM" id="SSF46894">
    <property type="entry name" value="C-terminal effector domain of the bipartite response regulators"/>
    <property type="match status" value="1"/>
</dbReference>
<evidence type="ECO:0000259" key="7">
    <source>
        <dbReference type="PROSITE" id="PS50110"/>
    </source>
</evidence>
<dbReference type="Pfam" id="PF00072">
    <property type="entry name" value="Response_reg"/>
    <property type="match status" value="1"/>
</dbReference>
<dbReference type="PROSITE" id="PS00622">
    <property type="entry name" value="HTH_LUXR_1"/>
    <property type="match status" value="1"/>
</dbReference>
<dbReference type="GO" id="GO:0003677">
    <property type="term" value="F:DNA binding"/>
    <property type="evidence" value="ECO:0007669"/>
    <property type="project" value="UniProtKB-KW"/>
</dbReference>
<dbReference type="SUPFAM" id="SSF52172">
    <property type="entry name" value="CheY-like"/>
    <property type="match status" value="1"/>
</dbReference>
<dbReference type="GO" id="GO:0000160">
    <property type="term" value="P:phosphorelay signal transduction system"/>
    <property type="evidence" value="ECO:0007669"/>
    <property type="project" value="InterPro"/>
</dbReference>
<dbReference type="InterPro" id="IPR058245">
    <property type="entry name" value="NreC/VraR/RcsB-like_REC"/>
</dbReference>
<dbReference type="SMART" id="SM00421">
    <property type="entry name" value="HTH_LUXR"/>
    <property type="match status" value="1"/>
</dbReference>
<dbReference type="GO" id="GO:0006355">
    <property type="term" value="P:regulation of DNA-templated transcription"/>
    <property type="evidence" value="ECO:0007669"/>
    <property type="project" value="InterPro"/>
</dbReference>
<dbReference type="PRINTS" id="PR00038">
    <property type="entry name" value="HTHLUXR"/>
</dbReference>
<reference evidence="8" key="1">
    <citation type="submission" date="2021-01" db="EMBL/GenBank/DDBJ databases">
        <title>Description of Breznakiella homolactica.</title>
        <authorList>
            <person name="Song Y."/>
            <person name="Brune A."/>
        </authorList>
    </citation>
    <scope>NUCLEOTIDE SEQUENCE</scope>
    <source>
        <strain evidence="8">RmG30</strain>
    </source>
</reference>
<dbReference type="InterPro" id="IPR039420">
    <property type="entry name" value="WalR-like"/>
</dbReference>
<feature type="domain" description="HTH luxR-type" evidence="6">
    <location>
        <begin position="163"/>
        <end position="228"/>
    </location>
</feature>
<dbReference type="Proteomes" id="UP000595917">
    <property type="component" value="Chromosome"/>
</dbReference>
<evidence type="ECO:0000256" key="1">
    <source>
        <dbReference type="ARBA" id="ARBA00022553"/>
    </source>
</evidence>
<dbReference type="AlphaFoldDB" id="A0A7T7XQM3"/>
<keyword evidence="9" id="KW-1185">Reference proteome</keyword>
<gene>
    <name evidence="8" type="ORF">JFL75_07225</name>
</gene>
<dbReference type="InterPro" id="IPR016032">
    <property type="entry name" value="Sig_transdc_resp-reg_C-effctor"/>
</dbReference>
<dbReference type="Pfam" id="PF00196">
    <property type="entry name" value="GerE"/>
    <property type="match status" value="1"/>
</dbReference>
<evidence type="ECO:0000256" key="5">
    <source>
        <dbReference type="PROSITE-ProRule" id="PRU00169"/>
    </source>
</evidence>
<dbReference type="KEGG" id="bhc:JFL75_07225"/>
<dbReference type="InterPro" id="IPR001789">
    <property type="entry name" value="Sig_transdc_resp-reg_receiver"/>
</dbReference>
<feature type="modified residue" description="4-aspartylphosphate" evidence="5">
    <location>
        <position position="67"/>
    </location>
</feature>
<dbReference type="PROSITE" id="PS50043">
    <property type="entry name" value="HTH_LUXR_2"/>
    <property type="match status" value="1"/>
</dbReference>
<name>A0A7T7XQM3_9SPIR</name>
<dbReference type="PANTHER" id="PTHR43214:SF24">
    <property type="entry name" value="TRANSCRIPTIONAL REGULATORY PROTEIN NARL-RELATED"/>
    <property type="match status" value="1"/>
</dbReference>
<keyword evidence="4" id="KW-0804">Transcription</keyword>
<organism evidence="8 9">
    <name type="scientific">Breznakiella homolactica</name>
    <dbReference type="NCBI Taxonomy" id="2798577"/>
    <lineage>
        <taxon>Bacteria</taxon>
        <taxon>Pseudomonadati</taxon>
        <taxon>Spirochaetota</taxon>
        <taxon>Spirochaetia</taxon>
        <taxon>Spirochaetales</taxon>
        <taxon>Breznakiellaceae</taxon>
        <taxon>Breznakiella</taxon>
    </lineage>
</organism>
<keyword evidence="2" id="KW-0805">Transcription regulation</keyword>
<sequence length="232" mass="26169">MNKTENNNTAASKIRILLADDQLLFSENLKLMLETLADDIQVVGVARDGQEAIEMIEGTDPNLILMDVRMPRLDGVEATKTIHQMYPDIRIVMLTTFLDDTYVQDALNYGAYGYILKNIHPEDLIASIRAISRGAVLFSQDILTKLTRRMDSDTPGDESDKEYQEIVNKLGKREKDILKLVAKGYNNSKIAETLFISKPTVRNYISSIYAKVGSKDRLQVISIAQKVKLENQ</sequence>
<dbReference type="InterPro" id="IPR011006">
    <property type="entry name" value="CheY-like_superfamily"/>
</dbReference>